<accession>A0ABV9W9B1</accession>
<dbReference type="EMBL" id="JBHSIU010000066">
    <property type="protein sequence ID" value="MFC5004924.1"/>
    <property type="molecule type" value="Genomic_DNA"/>
</dbReference>
<evidence type="ECO:0000313" key="2">
    <source>
        <dbReference type="Proteomes" id="UP001595912"/>
    </source>
</evidence>
<keyword evidence="2" id="KW-1185">Reference proteome</keyword>
<proteinExistence type="predicted"/>
<protein>
    <recommendedName>
        <fullName evidence="3">SH3 domain-containing protein</fullName>
    </recommendedName>
</protein>
<reference evidence="2" key="1">
    <citation type="journal article" date="2019" name="Int. J. Syst. Evol. Microbiol.">
        <title>The Global Catalogue of Microorganisms (GCM) 10K type strain sequencing project: providing services to taxonomists for standard genome sequencing and annotation.</title>
        <authorList>
            <consortium name="The Broad Institute Genomics Platform"/>
            <consortium name="The Broad Institute Genome Sequencing Center for Infectious Disease"/>
            <person name="Wu L."/>
            <person name="Ma J."/>
        </authorList>
    </citation>
    <scope>NUCLEOTIDE SEQUENCE [LARGE SCALE GENOMIC DNA]</scope>
    <source>
        <strain evidence="2">CGMCC 4.7152</strain>
    </source>
</reference>
<dbReference type="RefSeq" id="WP_380125252.1">
    <property type="nucleotide sequence ID" value="NZ_JBHSIU010000066.1"/>
</dbReference>
<sequence>MHVLKSPKAAVHNGPAAKCAVIDYAPYGTVVYKWCSWFNASTGNWWSYTNWGWIYEGYLDGNLEEPC</sequence>
<organism evidence="1 2">
    <name type="scientific">Dactylosporangium cerinum</name>
    <dbReference type="NCBI Taxonomy" id="1434730"/>
    <lineage>
        <taxon>Bacteria</taxon>
        <taxon>Bacillati</taxon>
        <taxon>Actinomycetota</taxon>
        <taxon>Actinomycetes</taxon>
        <taxon>Micromonosporales</taxon>
        <taxon>Micromonosporaceae</taxon>
        <taxon>Dactylosporangium</taxon>
    </lineage>
</organism>
<evidence type="ECO:0000313" key="1">
    <source>
        <dbReference type="EMBL" id="MFC5004924.1"/>
    </source>
</evidence>
<comment type="caution">
    <text evidence="1">The sequence shown here is derived from an EMBL/GenBank/DDBJ whole genome shotgun (WGS) entry which is preliminary data.</text>
</comment>
<evidence type="ECO:0008006" key="3">
    <source>
        <dbReference type="Google" id="ProtNLM"/>
    </source>
</evidence>
<dbReference type="Proteomes" id="UP001595912">
    <property type="component" value="Unassembled WGS sequence"/>
</dbReference>
<gene>
    <name evidence="1" type="ORF">ACFPIJ_44740</name>
</gene>
<name>A0ABV9W9B1_9ACTN</name>